<keyword evidence="4" id="KW-1133">Transmembrane helix</keyword>
<dbReference type="PANTHER" id="PTHR46865:SF7">
    <property type="entry name" value="MONOOXYGENASE, PUTATIVE (AFU_ORTHOLOGUE AFUA_8G07040)-RELATED"/>
    <property type="match status" value="1"/>
</dbReference>
<dbReference type="GO" id="GO:0016491">
    <property type="term" value="F:oxidoreductase activity"/>
    <property type="evidence" value="ECO:0007669"/>
    <property type="project" value="UniProtKB-KW"/>
</dbReference>
<evidence type="ECO:0000313" key="7">
    <source>
        <dbReference type="Proteomes" id="UP001056012"/>
    </source>
</evidence>
<evidence type="ECO:0000256" key="3">
    <source>
        <dbReference type="ARBA" id="ARBA00023002"/>
    </source>
</evidence>
<keyword evidence="2" id="KW-0274">FAD</keyword>
<dbReference type="Proteomes" id="UP001056012">
    <property type="component" value="Chromosome 6"/>
</dbReference>
<dbReference type="PRINTS" id="PR00420">
    <property type="entry name" value="RNGMNOXGNASE"/>
</dbReference>
<dbReference type="Pfam" id="PF01494">
    <property type="entry name" value="FAD_binding_3"/>
    <property type="match status" value="1"/>
</dbReference>
<accession>A0A9Q8ZGT5</accession>
<dbReference type="EMBL" id="CP089279">
    <property type="protein sequence ID" value="USP80443.1"/>
    <property type="molecule type" value="Genomic_DNA"/>
</dbReference>
<evidence type="ECO:0000259" key="5">
    <source>
        <dbReference type="Pfam" id="PF01494"/>
    </source>
</evidence>
<gene>
    <name evidence="6" type="ORF">yc1106_07717</name>
</gene>
<evidence type="ECO:0000256" key="4">
    <source>
        <dbReference type="SAM" id="Phobius"/>
    </source>
</evidence>
<keyword evidence="7" id="KW-1185">Reference proteome</keyword>
<feature type="transmembrane region" description="Helical" evidence="4">
    <location>
        <begin position="550"/>
        <end position="569"/>
    </location>
</feature>
<dbReference type="Gene3D" id="3.40.50.880">
    <property type="match status" value="1"/>
</dbReference>
<protein>
    <recommendedName>
        <fullName evidence="5">FAD-binding domain-containing protein</fullName>
    </recommendedName>
</protein>
<dbReference type="OrthoDB" id="655030at2759"/>
<dbReference type="InterPro" id="IPR036188">
    <property type="entry name" value="FAD/NAD-bd_sf"/>
</dbReference>
<keyword evidence="1" id="KW-0285">Flavoprotein</keyword>
<name>A0A9Q8ZGT5_CURCL</name>
<keyword evidence="3" id="KW-0560">Oxidoreductase</keyword>
<proteinExistence type="predicted"/>
<dbReference type="SUPFAM" id="SSF52317">
    <property type="entry name" value="Class I glutamine amidotransferase-like"/>
    <property type="match status" value="1"/>
</dbReference>
<evidence type="ECO:0000256" key="1">
    <source>
        <dbReference type="ARBA" id="ARBA00022630"/>
    </source>
</evidence>
<reference evidence="6" key="1">
    <citation type="submission" date="2021-12" db="EMBL/GenBank/DDBJ databases">
        <title>Curvularia clavata genome.</title>
        <authorList>
            <person name="Cao Y."/>
        </authorList>
    </citation>
    <scope>NUCLEOTIDE SEQUENCE</scope>
    <source>
        <strain evidence="6">Yc1106</strain>
    </source>
</reference>
<dbReference type="SUPFAM" id="SSF51905">
    <property type="entry name" value="FAD/NAD(P)-binding domain"/>
    <property type="match status" value="1"/>
</dbReference>
<evidence type="ECO:0000313" key="6">
    <source>
        <dbReference type="EMBL" id="USP80443.1"/>
    </source>
</evidence>
<dbReference type="AlphaFoldDB" id="A0A9Q8ZGT5"/>
<dbReference type="PANTHER" id="PTHR46865">
    <property type="entry name" value="OXIDOREDUCTASE-RELATED"/>
    <property type="match status" value="1"/>
</dbReference>
<dbReference type="InterPro" id="IPR051704">
    <property type="entry name" value="FAD_aromatic-hydroxylase"/>
</dbReference>
<keyword evidence="4" id="KW-0472">Membrane</keyword>
<feature type="domain" description="FAD-binding" evidence="5">
    <location>
        <begin position="181"/>
        <end position="505"/>
    </location>
</feature>
<organism evidence="6 7">
    <name type="scientific">Curvularia clavata</name>
    <dbReference type="NCBI Taxonomy" id="95742"/>
    <lineage>
        <taxon>Eukaryota</taxon>
        <taxon>Fungi</taxon>
        <taxon>Dikarya</taxon>
        <taxon>Ascomycota</taxon>
        <taxon>Pezizomycotina</taxon>
        <taxon>Dothideomycetes</taxon>
        <taxon>Pleosporomycetidae</taxon>
        <taxon>Pleosporales</taxon>
        <taxon>Pleosporineae</taxon>
        <taxon>Pleosporaceae</taxon>
        <taxon>Curvularia</taxon>
    </lineage>
</organism>
<dbReference type="VEuPathDB" id="FungiDB:yc1106_07717"/>
<keyword evidence="4" id="KW-0812">Transmembrane</keyword>
<sequence length="599" mass="66443">MTLNLSNPGRPIEAGVILIGETEILDVAPIDLLHGISKSFVDILPLPDELKAKAPEINFHWVTETGQPAKLSSNITMQATDSFQSCPPLDIVLLGAYRLGYVPSSTELAFITTSYSTSSAFLTICGGMLAAQLAGVLAGKTVTAPRFMVPELQKQDPRTNWVEKSSSESLFNLVEAMPQLKIIVCGGGIAGNALAFWLAQQQHDVTVIEHHPTLRSNGLQVDLRGHGIEVLKRMGLETAFRNKSVKEQGLEFVNSAGNVVGYFPANTTGKGLQSFTSDYEIMRGDLIQLLYDNTKDRVRYVFGTTIERFEQLDGSVEVWLSNGENGHYDLLIGADGQWSRTRRQMLGLRADDAIHFLGVYAGYFTAHRPIKKGETYNGTAYIAPGKRILFERRHKPDRVQVYLVGQTDSERVMAARKAGVEEEKAILSELFRSAGWRSEKLVKELNESNDFYCESMGVVKVDSWSEGRVVLLGDAAYCPTATTGMGTTSSLVGAYVLAGEIREHCSRFGASKEELPRALHAYEERFRSFMSTVQQGIEKDKTYWHKMPSGLFLLWVLNVVISLASFFRLDVLAAYIMREDTGSWALPDYESMNLSQDKM</sequence>
<dbReference type="InterPro" id="IPR002938">
    <property type="entry name" value="FAD-bd"/>
</dbReference>
<dbReference type="Gene3D" id="3.50.50.60">
    <property type="entry name" value="FAD/NAD(P)-binding domain"/>
    <property type="match status" value="2"/>
</dbReference>
<dbReference type="InterPro" id="IPR029062">
    <property type="entry name" value="Class_I_gatase-like"/>
</dbReference>
<dbReference type="GO" id="GO:0071949">
    <property type="term" value="F:FAD binding"/>
    <property type="evidence" value="ECO:0007669"/>
    <property type="project" value="InterPro"/>
</dbReference>
<evidence type="ECO:0000256" key="2">
    <source>
        <dbReference type="ARBA" id="ARBA00022827"/>
    </source>
</evidence>